<dbReference type="EMBL" id="BJLJ01000005">
    <property type="protein sequence ID" value="GEA66909.1"/>
    <property type="molecule type" value="Genomic_DNA"/>
</dbReference>
<gene>
    <name evidence="1" type="ORF">PA3_10670</name>
</gene>
<dbReference type="Proteomes" id="UP000317717">
    <property type="component" value="Unassembled WGS sequence"/>
</dbReference>
<proteinExistence type="predicted"/>
<reference evidence="1 2" key="1">
    <citation type="submission" date="2019-06" db="EMBL/GenBank/DDBJ databases">
        <title>Whole genome shotgun sequence of Acinetobacter pittii NBRC 110514.</title>
        <authorList>
            <person name="Hosoyama A."/>
            <person name="Uohara A."/>
            <person name="Ohji S."/>
            <person name="Ichikawa N."/>
        </authorList>
    </citation>
    <scope>NUCLEOTIDE SEQUENCE [LARGE SCALE GENOMIC DNA]</scope>
    <source>
        <strain evidence="1 2">NBRC 110514</strain>
    </source>
</reference>
<name>A0A4Y3J4T7_ACIPI</name>
<comment type="caution">
    <text evidence="1">The sequence shown here is derived from an EMBL/GenBank/DDBJ whole genome shotgun (WGS) entry which is preliminary data.</text>
</comment>
<organism evidence="1 2">
    <name type="scientific">Acinetobacter pittii</name>
    <name type="common">Acinetobacter genomosp. 3</name>
    <dbReference type="NCBI Taxonomy" id="48296"/>
    <lineage>
        <taxon>Bacteria</taxon>
        <taxon>Pseudomonadati</taxon>
        <taxon>Pseudomonadota</taxon>
        <taxon>Gammaproteobacteria</taxon>
        <taxon>Moraxellales</taxon>
        <taxon>Moraxellaceae</taxon>
        <taxon>Acinetobacter</taxon>
        <taxon>Acinetobacter calcoaceticus/baumannii complex</taxon>
    </lineage>
</organism>
<sequence length="141" mass="16444">MTHVSENELSALLRAINTYPTLDSRIGLQLLAMLFCRASELREAKWAESDLESALWTIPDFRMKNAMSTQYHGPKRQLLLESFKGLRFTHLKAEASSHQMDFYMNKIDVYGMEKEAYWDSHRSLRKLSLDIEMNADLNRRG</sequence>
<accession>A0A4Y3J4T7</accession>
<dbReference type="RefSeq" id="WP_250628808.1">
    <property type="nucleotide sequence ID" value="NZ_BJLJ01000005.1"/>
</dbReference>
<evidence type="ECO:0008006" key="3">
    <source>
        <dbReference type="Google" id="ProtNLM"/>
    </source>
</evidence>
<dbReference type="AlphaFoldDB" id="A0A4Y3J4T7"/>
<dbReference type="GO" id="GO:0003677">
    <property type="term" value="F:DNA binding"/>
    <property type="evidence" value="ECO:0007669"/>
    <property type="project" value="InterPro"/>
</dbReference>
<evidence type="ECO:0000313" key="1">
    <source>
        <dbReference type="EMBL" id="GEA66909.1"/>
    </source>
</evidence>
<protein>
    <recommendedName>
        <fullName evidence="3">Integrase</fullName>
    </recommendedName>
</protein>
<evidence type="ECO:0000313" key="2">
    <source>
        <dbReference type="Proteomes" id="UP000317717"/>
    </source>
</evidence>
<dbReference type="SUPFAM" id="SSF56349">
    <property type="entry name" value="DNA breaking-rejoining enzymes"/>
    <property type="match status" value="1"/>
</dbReference>
<dbReference type="InterPro" id="IPR011010">
    <property type="entry name" value="DNA_brk_join_enz"/>
</dbReference>